<comment type="caution">
    <text evidence="2">The sequence shown here is derived from an EMBL/GenBank/DDBJ whole genome shotgun (WGS) entry which is preliminary data.</text>
</comment>
<protein>
    <submittedName>
        <fullName evidence="2">Uncharacterized protein</fullName>
    </submittedName>
</protein>
<proteinExistence type="predicted"/>
<reference evidence="3" key="1">
    <citation type="journal article" date="2018" name="Gigascience">
        <title>Genome assembly of the Pink Ipe (Handroanthus impetiginosus, Bignoniaceae), a highly valued, ecologically keystone Neotropical timber forest tree.</title>
        <authorList>
            <person name="Silva-Junior O.B."/>
            <person name="Grattapaglia D."/>
            <person name="Novaes E."/>
            <person name="Collevatti R.G."/>
        </authorList>
    </citation>
    <scope>NUCLEOTIDE SEQUENCE [LARGE SCALE GENOMIC DNA]</scope>
    <source>
        <strain evidence="3">cv. UFG-1</strain>
    </source>
</reference>
<dbReference type="EMBL" id="NKXS01002072">
    <property type="protein sequence ID" value="PIN15429.1"/>
    <property type="molecule type" value="Genomic_DNA"/>
</dbReference>
<accession>A0A2G9HD22</accession>
<feature type="compositionally biased region" description="Polar residues" evidence="1">
    <location>
        <begin position="34"/>
        <end position="43"/>
    </location>
</feature>
<evidence type="ECO:0000256" key="1">
    <source>
        <dbReference type="SAM" id="MobiDB-lite"/>
    </source>
</evidence>
<dbReference type="OrthoDB" id="1806309at2759"/>
<feature type="region of interest" description="Disordered" evidence="1">
    <location>
        <begin position="26"/>
        <end position="45"/>
    </location>
</feature>
<organism evidence="2 3">
    <name type="scientific">Handroanthus impetiginosus</name>
    <dbReference type="NCBI Taxonomy" id="429701"/>
    <lineage>
        <taxon>Eukaryota</taxon>
        <taxon>Viridiplantae</taxon>
        <taxon>Streptophyta</taxon>
        <taxon>Embryophyta</taxon>
        <taxon>Tracheophyta</taxon>
        <taxon>Spermatophyta</taxon>
        <taxon>Magnoliopsida</taxon>
        <taxon>eudicotyledons</taxon>
        <taxon>Gunneridae</taxon>
        <taxon>Pentapetalae</taxon>
        <taxon>asterids</taxon>
        <taxon>lamiids</taxon>
        <taxon>Lamiales</taxon>
        <taxon>Bignoniaceae</taxon>
        <taxon>Crescentiina</taxon>
        <taxon>Tabebuia alliance</taxon>
        <taxon>Handroanthus</taxon>
    </lineage>
</organism>
<keyword evidence="3" id="KW-1185">Reference proteome</keyword>
<sequence>MNKYILVKAYSVLNTSLCSLCSTTVSTVRPGPNPKSTPHSSPSPVELNPSFAELFRISSSINNTHALDIFPYSLKTCLVDLSFSGLRSNFVST</sequence>
<evidence type="ECO:0000313" key="2">
    <source>
        <dbReference type="EMBL" id="PIN15429.1"/>
    </source>
</evidence>
<name>A0A2G9HD22_9LAMI</name>
<gene>
    <name evidence="2" type="ORF">CDL12_11941</name>
</gene>
<dbReference type="AlphaFoldDB" id="A0A2G9HD22"/>
<evidence type="ECO:0000313" key="3">
    <source>
        <dbReference type="Proteomes" id="UP000231279"/>
    </source>
</evidence>
<dbReference type="Proteomes" id="UP000231279">
    <property type="component" value="Unassembled WGS sequence"/>
</dbReference>